<evidence type="ECO:0000313" key="2">
    <source>
        <dbReference type="Proteomes" id="UP000323597"/>
    </source>
</evidence>
<sequence length="91" mass="10968">MTKLSRYYLQYFLAKHIRYFLYFYSCTRHDSFYENQFQNLKKKDTMLQQKVSQRHSSYCSGSKYKTSKGYCNSSSYQISEQCWASANQCVI</sequence>
<organism evidence="1 2">
    <name type="scientific">Gossypium mustelinum</name>
    <name type="common">Cotton</name>
    <name type="synonym">Gossypium caicoense</name>
    <dbReference type="NCBI Taxonomy" id="34275"/>
    <lineage>
        <taxon>Eukaryota</taxon>
        <taxon>Viridiplantae</taxon>
        <taxon>Streptophyta</taxon>
        <taxon>Embryophyta</taxon>
        <taxon>Tracheophyta</taxon>
        <taxon>Spermatophyta</taxon>
        <taxon>Magnoliopsida</taxon>
        <taxon>eudicotyledons</taxon>
        <taxon>Gunneridae</taxon>
        <taxon>Pentapetalae</taxon>
        <taxon>rosids</taxon>
        <taxon>malvids</taxon>
        <taxon>Malvales</taxon>
        <taxon>Malvaceae</taxon>
        <taxon>Malvoideae</taxon>
        <taxon>Gossypium</taxon>
    </lineage>
</organism>
<proteinExistence type="predicted"/>
<protein>
    <submittedName>
        <fullName evidence="1">Uncharacterized protein</fullName>
    </submittedName>
</protein>
<accession>A0A5D2ZGU3</accession>
<dbReference type="EMBL" id="CM017640">
    <property type="protein sequence ID" value="TYJ37393.1"/>
    <property type="molecule type" value="Genomic_DNA"/>
</dbReference>
<gene>
    <name evidence="1" type="ORF">E1A91_A05G372600v1</name>
</gene>
<dbReference type="Proteomes" id="UP000323597">
    <property type="component" value="Chromosome A05"/>
</dbReference>
<reference evidence="1 2" key="1">
    <citation type="submission" date="2019-07" db="EMBL/GenBank/DDBJ databases">
        <title>WGS assembly of Gossypium mustelinum.</title>
        <authorList>
            <person name="Chen Z.J."/>
            <person name="Sreedasyam A."/>
            <person name="Ando A."/>
            <person name="Song Q."/>
            <person name="De L."/>
            <person name="Hulse-Kemp A."/>
            <person name="Ding M."/>
            <person name="Ye W."/>
            <person name="Kirkbride R."/>
            <person name="Jenkins J."/>
            <person name="Plott C."/>
            <person name="Lovell J."/>
            <person name="Lin Y.-M."/>
            <person name="Vaughn R."/>
            <person name="Liu B."/>
            <person name="Li W."/>
            <person name="Simpson S."/>
            <person name="Scheffler B."/>
            <person name="Saski C."/>
            <person name="Grover C."/>
            <person name="Hu G."/>
            <person name="Conover J."/>
            <person name="Carlson J."/>
            <person name="Shu S."/>
            <person name="Boston L."/>
            <person name="Williams M."/>
            <person name="Peterson D."/>
            <person name="Mcgee K."/>
            <person name="Jones D."/>
            <person name="Wendel J."/>
            <person name="Stelly D."/>
            <person name="Grimwood J."/>
            <person name="Schmutz J."/>
        </authorList>
    </citation>
    <scope>NUCLEOTIDE SEQUENCE [LARGE SCALE GENOMIC DNA]</scope>
    <source>
        <strain evidence="1">1408120.09</strain>
    </source>
</reference>
<name>A0A5D2ZGU3_GOSMU</name>
<evidence type="ECO:0000313" key="1">
    <source>
        <dbReference type="EMBL" id="TYJ37393.1"/>
    </source>
</evidence>
<keyword evidence="2" id="KW-1185">Reference proteome</keyword>
<dbReference type="AlphaFoldDB" id="A0A5D2ZGU3"/>